<protein>
    <submittedName>
        <fullName evidence="3">Isomerase/hydrolase</fullName>
    </submittedName>
</protein>
<dbReference type="GO" id="GO:0016853">
    <property type="term" value="F:isomerase activity"/>
    <property type="evidence" value="ECO:0007669"/>
    <property type="project" value="UniProtKB-KW"/>
</dbReference>
<sequence length="227" mass="25290">MTHKIVCVGRNYADHASELGNAIPSSPVLFMKPWDNLADLTKPIQIPTHLGGVHHELEIIVEIGQPLKAPSKEQARQAIRRIGLGLDLTLRDIQNELKNKRLPWERAKCFIGSCPIAWATIDTTLIDLNHLSLRFFKNRTQQQSGNSAQMLFSIVDLIRDISRQFTLQMGDIIMTGTPAGVSTLSQGDQLRCELCYHPTTNTTTHTTRHTATSQTLLTIDTTVVSLT</sequence>
<proteinExistence type="predicted"/>
<reference evidence="3 4" key="1">
    <citation type="submission" date="2019-10" db="EMBL/GenBank/DDBJ databases">
        <title>Cardiobacteriales fam. a chemoheterotrophic member of the order Cardiobacteriales, and proposal of Cardiobacteriales fam. nov.</title>
        <authorList>
            <person name="Wang C."/>
        </authorList>
    </citation>
    <scope>NUCLEOTIDE SEQUENCE [LARGE SCALE GENOMIC DNA]</scope>
    <source>
        <strain evidence="3 4">ML27</strain>
    </source>
</reference>
<keyword evidence="3" id="KW-0413">Isomerase</keyword>
<dbReference type="EMBL" id="WHNW01000002">
    <property type="protein sequence ID" value="MPV85685.1"/>
    <property type="molecule type" value="Genomic_DNA"/>
</dbReference>
<keyword evidence="1" id="KW-0479">Metal-binding</keyword>
<dbReference type="SUPFAM" id="SSF56529">
    <property type="entry name" value="FAH"/>
    <property type="match status" value="1"/>
</dbReference>
<comment type="caution">
    <text evidence="3">The sequence shown here is derived from an EMBL/GenBank/DDBJ whole genome shotgun (WGS) entry which is preliminary data.</text>
</comment>
<accession>A0A6N7EVR5</accession>
<keyword evidence="3" id="KW-0378">Hydrolase</keyword>
<dbReference type="Pfam" id="PF01557">
    <property type="entry name" value="FAA_hydrolase"/>
    <property type="match status" value="1"/>
</dbReference>
<dbReference type="GO" id="GO:0018773">
    <property type="term" value="F:acetylpyruvate hydrolase activity"/>
    <property type="evidence" value="ECO:0007669"/>
    <property type="project" value="TreeGrafter"/>
</dbReference>
<feature type="domain" description="Fumarylacetoacetase-like C-terminal" evidence="2">
    <location>
        <begin position="4"/>
        <end position="194"/>
    </location>
</feature>
<dbReference type="GO" id="GO:0046872">
    <property type="term" value="F:metal ion binding"/>
    <property type="evidence" value="ECO:0007669"/>
    <property type="project" value="UniProtKB-KW"/>
</dbReference>
<dbReference type="PANTHER" id="PTHR11820">
    <property type="entry name" value="ACYLPYRUVASE"/>
    <property type="match status" value="1"/>
</dbReference>
<dbReference type="Proteomes" id="UP000471298">
    <property type="component" value="Unassembled WGS sequence"/>
</dbReference>
<evidence type="ECO:0000256" key="1">
    <source>
        <dbReference type="ARBA" id="ARBA00022723"/>
    </source>
</evidence>
<organism evidence="3 4">
    <name type="scientific">Ostreibacterium oceani</name>
    <dbReference type="NCBI Taxonomy" id="2654998"/>
    <lineage>
        <taxon>Bacteria</taxon>
        <taxon>Pseudomonadati</taxon>
        <taxon>Pseudomonadota</taxon>
        <taxon>Gammaproteobacteria</taxon>
        <taxon>Cardiobacteriales</taxon>
        <taxon>Ostreibacteriaceae</taxon>
        <taxon>Ostreibacterium</taxon>
    </lineage>
</organism>
<dbReference type="FunCoup" id="A0A6N7EVR5">
    <property type="interactions" value="338"/>
</dbReference>
<dbReference type="Gene3D" id="3.90.850.10">
    <property type="entry name" value="Fumarylacetoacetase-like, C-terminal domain"/>
    <property type="match status" value="1"/>
</dbReference>
<evidence type="ECO:0000313" key="3">
    <source>
        <dbReference type="EMBL" id="MPV85685.1"/>
    </source>
</evidence>
<dbReference type="AlphaFoldDB" id="A0A6N7EVR5"/>
<dbReference type="PANTHER" id="PTHR11820:SF7">
    <property type="entry name" value="ACYLPYRUVASE FAHD1, MITOCHONDRIAL"/>
    <property type="match status" value="1"/>
</dbReference>
<evidence type="ECO:0000259" key="2">
    <source>
        <dbReference type="Pfam" id="PF01557"/>
    </source>
</evidence>
<gene>
    <name evidence="3" type="ORF">GCU85_02895</name>
</gene>
<dbReference type="RefSeq" id="WP_152809158.1">
    <property type="nucleotide sequence ID" value="NZ_WHNW01000002.1"/>
</dbReference>
<dbReference type="InterPro" id="IPR036663">
    <property type="entry name" value="Fumarylacetoacetase_C_sf"/>
</dbReference>
<keyword evidence="4" id="KW-1185">Reference proteome</keyword>
<name>A0A6N7EVR5_9GAMM</name>
<evidence type="ECO:0000313" key="4">
    <source>
        <dbReference type="Proteomes" id="UP000471298"/>
    </source>
</evidence>
<dbReference type="InParanoid" id="A0A6N7EVR5"/>
<dbReference type="InterPro" id="IPR011234">
    <property type="entry name" value="Fumarylacetoacetase-like_C"/>
</dbReference>